<comment type="caution">
    <text evidence="5">The sequence shown here is derived from an EMBL/GenBank/DDBJ whole genome shotgun (WGS) entry which is preliminary data.</text>
</comment>
<dbReference type="InterPro" id="IPR014472">
    <property type="entry name" value="CHOPT"/>
</dbReference>
<dbReference type="OrthoDB" id="196717at2759"/>
<evidence type="ECO:0000313" key="5">
    <source>
        <dbReference type="EMBL" id="ORX91021.1"/>
    </source>
</evidence>
<accession>A0A1Y1XZ58</accession>
<dbReference type="GO" id="GO:0016020">
    <property type="term" value="C:membrane"/>
    <property type="evidence" value="ECO:0007669"/>
    <property type="project" value="UniProtKB-SubCell"/>
</dbReference>
<reference evidence="5 6" key="1">
    <citation type="submission" date="2016-07" db="EMBL/GenBank/DDBJ databases">
        <title>Pervasive Adenine N6-methylation of Active Genes in Fungi.</title>
        <authorList>
            <consortium name="DOE Joint Genome Institute"/>
            <person name="Mondo S.J."/>
            <person name="Dannebaum R.O."/>
            <person name="Kuo R.C."/>
            <person name="Labutti K."/>
            <person name="Haridas S."/>
            <person name="Kuo A."/>
            <person name="Salamov A."/>
            <person name="Ahrendt S.R."/>
            <person name="Lipzen A."/>
            <person name="Sullivan W."/>
            <person name="Andreopoulos W.B."/>
            <person name="Clum A."/>
            <person name="Lindquist E."/>
            <person name="Daum C."/>
            <person name="Ramamoorthy G.K."/>
            <person name="Gryganskyi A."/>
            <person name="Culley D."/>
            <person name="Magnuson J.K."/>
            <person name="James T.Y."/>
            <person name="O'Malley M.A."/>
            <person name="Stajich J.E."/>
            <person name="Spatafora J.W."/>
            <person name="Visel A."/>
            <person name="Grigoriev I.V."/>
        </authorList>
    </citation>
    <scope>NUCLEOTIDE SEQUENCE [LARGE SCALE GENOMIC DNA]</scope>
    <source>
        <strain evidence="5 6">CBS 931.73</strain>
    </source>
</reference>
<evidence type="ECO:0000256" key="2">
    <source>
        <dbReference type="ARBA" id="ARBA00010441"/>
    </source>
</evidence>
<dbReference type="AlphaFoldDB" id="A0A1Y1XZ58"/>
<dbReference type="EMBL" id="MCFE01000347">
    <property type="protein sequence ID" value="ORX91021.1"/>
    <property type="molecule type" value="Genomic_DNA"/>
</dbReference>
<feature type="transmembrane region" description="Helical" evidence="4">
    <location>
        <begin position="44"/>
        <end position="63"/>
    </location>
</feature>
<evidence type="ECO:0000256" key="3">
    <source>
        <dbReference type="ARBA" id="ARBA00023136"/>
    </source>
</evidence>
<proteinExistence type="inferred from homology"/>
<gene>
    <name evidence="5" type="ORF">K493DRAFT_356123</name>
</gene>
<dbReference type="GO" id="GO:0008610">
    <property type="term" value="P:lipid biosynthetic process"/>
    <property type="evidence" value="ECO:0007669"/>
    <property type="project" value="UniProtKB-ARBA"/>
</dbReference>
<keyword evidence="4" id="KW-0812">Transmembrane</keyword>
<keyword evidence="3 4" id="KW-0472">Membrane</keyword>
<keyword evidence="4" id="KW-1133">Transmembrane helix</keyword>
<protein>
    <submittedName>
        <fullName evidence="5">Uncharacterized protein</fullName>
    </submittedName>
</protein>
<feature type="transmembrane region" description="Helical" evidence="4">
    <location>
        <begin position="116"/>
        <end position="134"/>
    </location>
</feature>
<comment type="subcellular location">
    <subcellularLocation>
        <location evidence="1">Membrane</location>
    </subcellularLocation>
</comment>
<name>A0A1Y1XZ58_9FUNG</name>
<feature type="transmembrane region" description="Helical" evidence="4">
    <location>
        <begin position="146"/>
        <end position="166"/>
    </location>
</feature>
<dbReference type="Proteomes" id="UP000193498">
    <property type="component" value="Unassembled WGS sequence"/>
</dbReference>
<evidence type="ECO:0000313" key="6">
    <source>
        <dbReference type="Proteomes" id="UP000193498"/>
    </source>
</evidence>
<sequence length="187" mass="21097">MLVILFVLTGLLEGGPVFWGSSLREVLGLAPGRCTWISDYPINVFLNALSILVLGSNVVNGFHRTGVQLSPYLPRIVTHHLTPFMIYCGCSFGYMAGRIILAHVTKAPFPFPHRVYIPLILGSLKAPLPAYFNWNSLFPMEYEYHYILLALAYSIAIYAHFAISVICEVCDYFDIWCLSIKHPKKQL</sequence>
<evidence type="ECO:0000256" key="1">
    <source>
        <dbReference type="ARBA" id="ARBA00004370"/>
    </source>
</evidence>
<comment type="similarity">
    <text evidence="2">Belongs to the CDP-alcohol phosphatidyltransferase class-I family.</text>
</comment>
<organism evidence="5 6">
    <name type="scientific">Basidiobolus meristosporus CBS 931.73</name>
    <dbReference type="NCBI Taxonomy" id="1314790"/>
    <lineage>
        <taxon>Eukaryota</taxon>
        <taxon>Fungi</taxon>
        <taxon>Fungi incertae sedis</taxon>
        <taxon>Zoopagomycota</taxon>
        <taxon>Entomophthoromycotina</taxon>
        <taxon>Basidiobolomycetes</taxon>
        <taxon>Basidiobolales</taxon>
        <taxon>Basidiobolaceae</taxon>
        <taxon>Basidiobolus</taxon>
    </lineage>
</organism>
<evidence type="ECO:0000256" key="4">
    <source>
        <dbReference type="SAM" id="Phobius"/>
    </source>
</evidence>
<dbReference type="PANTHER" id="PTHR10414:SF37">
    <property type="entry name" value="BB IN A BOXCAR, ISOFORM C"/>
    <property type="match status" value="1"/>
</dbReference>
<dbReference type="InParanoid" id="A0A1Y1XZ58"/>
<dbReference type="STRING" id="1314790.A0A1Y1XZ58"/>
<keyword evidence="6" id="KW-1185">Reference proteome</keyword>
<feature type="transmembrane region" description="Helical" evidence="4">
    <location>
        <begin position="84"/>
        <end position="104"/>
    </location>
</feature>
<dbReference type="PANTHER" id="PTHR10414">
    <property type="entry name" value="ETHANOLAMINEPHOSPHOTRANSFERASE"/>
    <property type="match status" value="1"/>
</dbReference>